<gene>
    <name evidence="2" type="ORF">C7455_108171</name>
</gene>
<name>A0A316GFK2_9RHOB</name>
<dbReference type="PANTHER" id="PTHR39323">
    <property type="entry name" value="BLR1149 PROTEIN"/>
    <property type="match status" value="1"/>
</dbReference>
<evidence type="ECO:0000259" key="1">
    <source>
        <dbReference type="Pfam" id="PF00149"/>
    </source>
</evidence>
<dbReference type="GO" id="GO:0016787">
    <property type="term" value="F:hydrolase activity"/>
    <property type="evidence" value="ECO:0007669"/>
    <property type="project" value="InterPro"/>
</dbReference>
<dbReference type="PANTHER" id="PTHR39323:SF1">
    <property type="entry name" value="BLR1149 PROTEIN"/>
    <property type="match status" value="1"/>
</dbReference>
<dbReference type="Pfam" id="PF00149">
    <property type="entry name" value="Metallophos"/>
    <property type="match status" value="1"/>
</dbReference>
<evidence type="ECO:0000313" key="2">
    <source>
        <dbReference type="EMBL" id="PWK59403.1"/>
    </source>
</evidence>
<dbReference type="OrthoDB" id="9795838at2"/>
<dbReference type="Proteomes" id="UP000245708">
    <property type="component" value="Unassembled WGS sequence"/>
</dbReference>
<protein>
    <submittedName>
        <fullName evidence="2">Putative phosphoesterase</fullName>
    </submittedName>
</protein>
<dbReference type="InterPro" id="IPR026336">
    <property type="entry name" value="PdeM-like"/>
</dbReference>
<dbReference type="AlphaFoldDB" id="A0A316GFK2"/>
<evidence type="ECO:0000313" key="3">
    <source>
        <dbReference type="Proteomes" id="UP000245708"/>
    </source>
</evidence>
<reference evidence="2 3" key="1">
    <citation type="submission" date="2018-05" db="EMBL/GenBank/DDBJ databases">
        <title>Genomic Encyclopedia of Type Strains, Phase IV (KMG-IV): sequencing the most valuable type-strain genomes for metagenomic binning, comparative biology and taxonomic classification.</title>
        <authorList>
            <person name="Goeker M."/>
        </authorList>
    </citation>
    <scope>NUCLEOTIDE SEQUENCE [LARGE SCALE GENOMIC DNA]</scope>
    <source>
        <strain evidence="2 3">DSM 16097</strain>
    </source>
</reference>
<dbReference type="SUPFAM" id="SSF56300">
    <property type="entry name" value="Metallo-dependent phosphatases"/>
    <property type="match status" value="1"/>
</dbReference>
<dbReference type="InterPro" id="IPR004843">
    <property type="entry name" value="Calcineurin-like_PHP"/>
</dbReference>
<sequence>MNNLPFEFQGETLHLLPSGALYWPARRLLCVADLHLGKSERLARLGGPILPPYENEETIDRLSHDIATTDPAEVICLGDSFDDLAASRALPATIQNRLTGLMAGRGWVWVLGNHDPGPVDLGGTCRADHRAAPLVFRHIAEPDARGEVSGHYHPKARIVLGGRSIVRRCALLDADRVILPAYGAYTGGMLCDRPELACLFSPRAEILVLGPRPMRFPVAHSSMSPARRNPST</sequence>
<feature type="domain" description="Calcineurin-like phosphoesterase" evidence="1">
    <location>
        <begin position="27"/>
        <end position="122"/>
    </location>
</feature>
<accession>A0A316GFK2</accession>
<dbReference type="PIRSF" id="PIRSF000887">
    <property type="entry name" value="Pesterase_MJ0037"/>
    <property type="match status" value="1"/>
</dbReference>
<dbReference type="InterPro" id="IPR024173">
    <property type="entry name" value="Pesterase_MJ0037-like"/>
</dbReference>
<dbReference type="InterPro" id="IPR029052">
    <property type="entry name" value="Metallo-depent_PP-like"/>
</dbReference>
<dbReference type="EMBL" id="QGGW01000008">
    <property type="protein sequence ID" value="PWK59403.1"/>
    <property type="molecule type" value="Genomic_DNA"/>
</dbReference>
<proteinExistence type="predicted"/>
<dbReference type="NCBIfam" id="TIGR04123">
    <property type="entry name" value="P_estr_lig_assc"/>
    <property type="match status" value="1"/>
</dbReference>
<organism evidence="2 3">
    <name type="scientific">Roseicyclus mahoneyensis</name>
    <dbReference type="NCBI Taxonomy" id="164332"/>
    <lineage>
        <taxon>Bacteria</taxon>
        <taxon>Pseudomonadati</taxon>
        <taxon>Pseudomonadota</taxon>
        <taxon>Alphaproteobacteria</taxon>
        <taxon>Rhodobacterales</taxon>
        <taxon>Roseobacteraceae</taxon>
        <taxon>Roseicyclus</taxon>
    </lineage>
</organism>
<dbReference type="Gene3D" id="3.60.21.10">
    <property type="match status" value="1"/>
</dbReference>
<comment type="caution">
    <text evidence="2">The sequence shown here is derived from an EMBL/GenBank/DDBJ whole genome shotgun (WGS) entry which is preliminary data.</text>
</comment>
<dbReference type="RefSeq" id="WP_109669802.1">
    <property type="nucleotide sequence ID" value="NZ_QGGW01000008.1"/>
</dbReference>
<keyword evidence="3" id="KW-1185">Reference proteome</keyword>